<comment type="caution">
    <text evidence="1">The sequence shown here is derived from an EMBL/GenBank/DDBJ whole genome shotgun (WGS) entry which is preliminary data.</text>
</comment>
<proteinExistence type="predicted"/>
<name>A0AA40GH27_9HYME</name>
<evidence type="ECO:0000313" key="2">
    <source>
        <dbReference type="Proteomes" id="UP001177670"/>
    </source>
</evidence>
<sequence>MSYQVSVSAACSEPYLGPSLAQTCPGSQFLTFMTLLDTFVRAKDEISQLCERVRPIDPAGDNYDFIVIGGEYEPLGLVPVRDRGVGEAGSCATSAREISERLDV</sequence>
<organism evidence="1 2">
    <name type="scientific">Melipona bicolor</name>
    <dbReference type="NCBI Taxonomy" id="60889"/>
    <lineage>
        <taxon>Eukaryota</taxon>
        <taxon>Metazoa</taxon>
        <taxon>Ecdysozoa</taxon>
        <taxon>Arthropoda</taxon>
        <taxon>Hexapoda</taxon>
        <taxon>Insecta</taxon>
        <taxon>Pterygota</taxon>
        <taxon>Neoptera</taxon>
        <taxon>Endopterygota</taxon>
        <taxon>Hymenoptera</taxon>
        <taxon>Apocrita</taxon>
        <taxon>Aculeata</taxon>
        <taxon>Apoidea</taxon>
        <taxon>Anthophila</taxon>
        <taxon>Apidae</taxon>
        <taxon>Melipona</taxon>
    </lineage>
</organism>
<reference evidence="1" key="1">
    <citation type="submission" date="2021-10" db="EMBL/GenBank/DDBJ databases">
        <title>Melipona bicolor Genome sequencing and assembly.</title>
        <authorList>
            <person name="Araujo N.S."/>
            <person name="Arias M.C."/>
        </authorList>
    </citation>
    <scope>NUCLEOTIDE SEQUENCE</scope>
    <source>
        <strain evidence="1">USP_2M_L1-L4_2017</strain>
        <tissue evidence="1">Whole body</tissue>
    </source>
</reference>
<gene>
    <name evidence="1" type="ORF">K0M31_002168</name>
</gene>
<evidence type="ECO:0000313" key="1">
    <source>
        <dbReference type="EMBL" id="KAK1137670.1"/>
    </source>
</evidence>
<protein>
    <submittedName>
        <fullName evidence="1">Uncharacterized protein</fullName>
    </submittedName>
</protein>
<accession>A0AA40GH27</accession>
<dbReference type="EMBL" id="JAHYIQ010000001">
    <property type="protein sequence ID" value="KAK1137670.1"/>
    <property type="molecule type" value="Genomic_DNA"/>
</dbReference>
<keyword evidence="2" id="KW-1185">Reference proteome</keyword>
<dbReference type="AlphaFoldDB" id="A0AA40GH27"/>
<dbReference type="Proteomes" id="UP001177670">
    <property type="component" value="Unassembled WGS sequence"/>
</dbReference>